<dbReference type="PROSITE" id="PS50093">
    <property type="entry name" value="PKD"/>
    <property type="match status" value="2"/>
</dbReference>
<proteinExistence type="predicted"/>
<accession>A0A8J8JXI0</accession>
<dbReference type="Proteomes" id="UP000598971">
    <property type="component" value="Unassembled WGS sequence"/>
</dbReference>
<evidence type="ECO:0000259" key="2">
    <source>
        <dbReference type="PROSITE" id="PS50093"/>
    </source>
</evidence>
<name>A0A8J8JXI0_9BACT</name>
<feature type="domain" description="PKD" evidence="2">
    <location>
        <begin position="416"/>
        <end position="467"/>
    </location>
</feature>
<reference evidence="3" key="1">
    <citation type="submission" date="2019-10" db="EMBL/GenBank/DDBJ databases">
        <title>Draft genome sequence of Panacibacter sp. KCS-6.</title>
        <authorList>
            <person name="Yim K.J."/>
        </authorList>
    </citation>
    <scope>NUCLEOTIDE SEQUENCE</scope>
    <source>
        <strain evidence="3">KCS-6</strain>
    </source>
</reference>
<feature type="signal peptide" evidence="1">
    <location>
        <begin position="1"/>
        <end position="21"/>
    </location>
</feature>
<sequence length="872" mass="93521">MGRKFFVLTTLLFCFALHAMADHIKGGEIFYTCTGSSGAGYTYNITVKLYMVCNSGREFNNPTYVSFFKRGTNARVTDVLVPLGKTELRQLQNNNPCIINPPNVCSIVGFYNFSVTLPAYDEGYIITSQVIFRVDGMNNLVSGYDRLGATYIGVIPGTNTGANSPKNNSATFTGNDEVIICADNDFTYSFSATDSDGDELRYSLCAAMNGVENPGFGNDIQPPNPPPYSLVPYGPGYSGSAPLGRNIGINEGTGIISGVAPEPGIYVISVCVDEIRNGIIIATQRKDLQINVASCSIVGAKLPNPFMLCGDTKTISISNTNQSNLISNYSWKFTNASGATIYTTTNPTANYTFTDTGIYTVKLMVTASESCADSSSTKVLVYPGFKPGFSYDGICLSKPTSFFDTSTTVYGTINNWDWDFGDETSFLDASSLQNPMYTYLREGVKNVQLIVSNTKGCIDTVSGNISIFSKPPVQLAFTDTLICQPDSVQLLATGNGIFNWSPNIHITGANTATPVVDPTVTTTYYVDMDQNGCVNHDSVIVHVTDHVNLQAMNDTTICLGDPIQLHLVSDGLQYSWQPAAQLDNAQSNRPVAITNAITNYTVTAFIGHCSVSDTIVVTPIPYPVATIGADTMICFETTAQLHGSINGSSFIWSPASSLQFANTLNPLAIAKTTTTYILAAYDTKGCPKPGLDSVIVTVLPEIKAFAGNDTAVVINQPLQFNASGGDSYAWSPATGLSAFNIATPVGIYTAPTEGIRYRVITSNAAGCSDSAFVTVKVYKVLPSVFVPTGFTPNNDGRNDVLKPIAAGMQSISLFAVYNRLGQMIFSASESGKGWDGTFNGTPQNSGTYVWLVKATDYTGKPYFEKGTVTLIR</sequence>
<dbReference type="InterPro" id="IPR035986">
    <property type="entry name" value="PKD_dom_sf"/>
</dbReference>
<protein>
    <submittedName>
        <fullName evidence="3">T9SS type B sorting domain-containing protein</fullName>
    </submittedName>
</protein>
<dbReference type="SUPFAM" id="SSF49299">
    <property type="entry name" value="PKD domain"/>
    <property type="match status" value="2"/>
</dbReference>
<organism evidence="3 4">
    <name type="scientific">Limnovirga soli</name>
    <dbReference type="NCBI Taxonomy" id="2656915"/>
    <lineage>
        <taxon>Bacteria</taxon>
        <taxon>Pseudomonadati</taxon>
        <taxon>Bacteroidota</taxon>
        <taxon>Chitinophagia</taxon>
        <taxon>Chitinophagales</taxon>
        <taxon>Chitinophagaceae</taxon>
        <taxon>Limnovirga</taxon>
    </lineage>
</organism>
<dbReference type="InterPro" id="IPR022409">
    <property type="entry name" value="PKD/Chitinase_dom"/>
</dbReference>
<dbReference type="AlphaFoldDB" id="A0A8J8JXI0"/>
<dbReference type="EMBL" id="WHPF01000008">
    <property type="protein sequence ID" value="NNV56361.1"/>
    <property type="molecule type" value="Genomic_DNA"/>
</dbReference>
<dbReference type="NCBIfam" id="TIGR04131">
    <property type="entry name" value="Bac_Flav_CTERM"/>
    <property type="match status" value="1"/>
</dbReference>
<dbReference type="InterPro" id="IPR000601">
    <property type="entry name" value="PKD_dom"/>
</dbReference>
<dbReference type="SMART" id="SM00089">
    <property type="entry name" value="PKD"/>
    <property type="match status" value="2"/>
</dbReference>
<feature type="domain" description="PKD" evidence="2">
    <location>
        <begin position="329"/>
        <end position="381"/>
    </location>
</feature>
<dbReference type="RefSeq" id="WP_171608300.1">
    <property type="nucleotide sequence ID" value="NZ_WHPF01000008.1"/>
</dbReference>
<keyword evidence="4" id="KW-1185">Reference proteome</keyword>
<dbReference type="Gene3D" id="2.60.40.10">
    <property type="entry name" value="Immunoglobulins"/>
    <property type="match status" value="2"/>
</dbReference>
<dbReference type="CDD" id="cd00146">
    <property type="entry name" value="PKD"/>
    <property type="match status" value="2"/>
</dbReference>
<evidence type="ECO:0000313" key="4">
    <source>
        <dbReference type="Proteomes" id="UP000598971"/>
    </source>
</evidence>
<dbReference type="InterPro" id="IPR026341">
    <property type="entry name" value="T9SS_type_B"/>
</dbReference>
<feature type="chain" id="PRO_5035258973" evidence="1">
    <location>
        <begin position="22"/>
        <end position="872"/>
    </location>
</feature>
<dbReference type="Pfam" id="PF18911">
    <property type="entry name" value="PKD_4"/>
    <property type="match status" value="2"/>
</dbReference>
<dbReference type="InterPro" id="IPR013783">
    <property type="entry name" value="Ig-like_fold"/>
</dbReference>
<keyword evidence="1" id="KW-0732">Signal</keyword>
<dbReference type="Pfam" id="PF13585">
    <property type="entry name" value="CHU_C"/>
    <property type="match status" value="1"/>
</dbReference>
<gene>
    <name evidence="3" type="ORF">GD597_12895</name>
</gene>
<evidence type="ECO:0000313" key="3">
    <source>
        <dbReference type="EMBL" id="NNV56361.1"/>
    </source>
</evidence>
<comment type="caution">
    <text evidence="3">The sequence shown here is derived from an EMBL/GenBank/DDBJ whole genome shotgun (WGS) entry which is preliminary data.</text>
</comment>
<evidence type="ECO:0000256" key="1">
    <source>
        <dbReference type="SAM" id="SignalP"/>
    </source>
</evidence>